<proteinExistence type="predicted"/>
<gene>
    <name evidence="1" type="ORF">ABI_43380</name>
</gene>
<accession>F4QT44</accession>
<evidence type="ECO:0000313" key="2">
    <source>
        <dbReference type="Proteomes" id="UP000006512"/>
    </source>
</evidence>
<dbReference type="AlphaFoldDB" id="F4QT44"/>
<reference evidence="2" key="1">
    <citation type="submission" date="2011-03" db="EMBL/GenBank/DDBJ databases">
        <title>Draft genome sequence of Brevundimonas diminuta.</title>
        <authorList>
            <person name="Brown P.J.B."/>
            <person name="Buechlein A."/>
            <person name="Hemmerich C."/>
            <person name="Brun Y.V."/>
        </authorList>
    </citation>
    <scope>NUCLEOTIDE SEQUENCE [LARGE SCALE GENOMIC DNA]</scope>
    <source>
        <strain evidence="2">C19</strain>
    </source>
</reference>
<dbReference type="Proteomes" id="UP000006512">
    <property type="component" value="Unassembled WGS sequence"/>
</dbReference>
<evidence type="ECO:0000313" key="1">
    <source>
        <dbReference type="EMBL" id="EGF89914.1"/>
    </source>
</evidence>
<dbReference type="EMBL" id="GL883080">
    <property type="protein sequence ID" value="EGF89914.1"/>
    <property type="molecule type" value="Genomic_DNA"/>
</dbReference>
<name>F4QT44_9CAUL</name>
<organism evidence="1 2">
    <name type="scientific">Asticcacaulis biprosthecium C19</name>
    <dbReference type="NCBI Taxonomy" id="715226"/>
    <lineage>
        <taxon>Bacteria</taxon>
        <taxon>Pseudomonadati</taxon>
        <taxon>Pseudomonadota</taxon>
        <taxon>Alphaproteobacteria</taxon>
        <taxon>Caulobacterales</taxon>
        <taxon>Caulobacteraceae</taxon>
        <taxon>Asticcacaulis</taxon>
    </lineage>
</organism>
<dbReference type="HOGENOM" id="CLU_2140704_0_0_5"/>
<keyword evidence="2" id="KW-1185">Reference proteome</keyword>
<protein>
    <submittedName>
        <fullName evidence="1">Uncharacterized protein</fullName>
    </submittedName>
</protein>
<sequence>MNHFNQDEFLVTLHFEGLDNSYVFRRPTSLDAGPNLIFRTDGSLRTFGYTVNLLTNGKGSREVIGRHLKGTLVTRAIGWGELTSTPEIDWSGISRVATGSLKFVKKYLHSMV</sequence>